<evidence type="ECO:0000313" key="2">
    <source>
        <dbReference type="EMBL" id="SBP00619.1"/>
    </source>
</evidence>
<dbReference type="RefSeq" id="WP_311132112.1">
    <property type="nucleotide sequence ID" value="NZ_LT559118.1"/>
</dbReference>
<keyword evidence="1" id="KW-0812">Transmembrane</keyword>
<organism evidence="2">
    <name type="scientific">Nonomuraea gerenzanensis</name>
    <dbReference type="NCBI Taxonomy" id="93944"/>
    <lineage>
        <taxon>Bacteria</taxon>
        <taxon>Bacillati</taxon>
        <taxon>Actinomycetota</taxon>
        <taxon>Actinomycetes</taxon>
        <taxon>Streptosporangiales</taxon>
        <taxon>Streptosporangiaceae</taxon>
        <taxon>Nonomuraea</taxon>
    </lineage>
</organism>
<feature type="transmembrane region" description="Helical" evidence="1">
    <location>
        <begin position="18"/>
        <end position="37"/>
    </location>
</feature>
<gene>
    <name evidence="2" type="ORF">BN4615_P10135</name>
</gene>
<reference evidence="2" key="1">
    <citation type="submission" date="2016-04" db="EMBL/GenBank/DDBJ databases">
        <authorList>
            <person name="Evans L.H."/>
            <person name="Alamgir A."/>
            <person name="Owens N."/>
            <person name="Weber N.D."/>
            <person name="Virtaneva K."/>
            <person name="Barbian K."/>
            <person name="Babar A."/>
            <person name="Rosenke K."/>
        </authorList>
    </citation>
    <scope>NUCLEOTIDE SEQUENCE</scope>
    <source>
        <strain evidence="2">Nono1</strain>
    </source>
</reference>
<proteinExistence type="predicted"/>
<dbReference type="EMBL" id="LT559118">
    <property type="protein sequence ID" value="SBP00619.1"/>
    <property type="molecule type" value="Genomic_DNA"/>
</dbReference>
<name>A0A1M4EP69_9ACTN</name>
<evidence type="ECO:0000256" key="1">
    <source>
        <dbReference type="SAM" id="Phobius"/>
    </source>
</evidence>
<accession>A0A1M4EP69</accession>
<keyword evidence="1" id="KW-1133">Transmembrane helix</keyword>
<dbReference type="AlphaFoldDB" id="A0A1M4EP69"/>
<protein>
    <submittedName>
        <fullName evidence="2">Uncharacterized protein</fullName>
    </submittedName>
</protein>
<keyword evidence="1" id="KW-0472">Membrane</keyword>
<sequence length="295" mass="31725">MADQFDVIEAGERGRRRWVGLVVVLALLLIPVVGLLASREPEPGPETAVASRTPGAIRSLTTLDSAPNMLTVPARKKGGDEVIQVVFPDGARAEVRYPAELGLAEMGSRPFRAGWVDGMFRQFVAPYGGEVEITRGGRPLRSYGPNVTLWPRQAGSGLYGQVLLFAFGPWRVAMYDRGQGLTFEQRTALAGDLRGRVTKEGYLVLTGRGGVRLAEAGEYAQGEPIGPQLWFGGGVGEMVALVPTPDCEKQARMPGTIEGRGRRGEMVCRGDVLVAATGPASFRRQAMSGIRVTMK</sequence>